<evidence type="ECO:0000256" key="1">
    <source>
        <dbReference type="ARBA" id="ARBA00022679"/>
    </source>
</evidence>
<dbReference type="GO" id="GO:0009401">
    <property type="term" value="P:phosphoenolpyruvate-dependent sugar phosphotransferase system"/>
    <property type="evidence" value="ECO:0007669"/>
    <property type="project" value="UniProtKB-KW"/>
</dbReference>
<dbReference type="Proteomes" id="UP000324707">
    <property type="component" value="Unassembled WGS sequence"/>
</dbReference>
<reference evidence="4 5" key="1">
    <citation type="journal article" date="1992" name="Lakartidningen">
        <title>[Penicillin V and not amoxicillin is the first choice preparation in acute otitis].</title>
        <authorList>
            <person name="Kamme C."/>
            <person name="Lundgren K."/>
            <person name="Prellner K."/>
        </authorList>
    </citation>
    <scope>NUCLEOTIDE SEQUENCE [LARGE SCALE GENOMIC DNA]</scope>
    <source>
        <strain evidence="4 5">PC5538III-lc</strain>
    </source>
</reference>
<dbReference type="EMBL" id="SAXX01000014">
    <property type="protein sequence ID" value="TXJ32672.1"/>
    <property type="molecule type" value="Genomic_DNA"/>
</dbReference>
<dbReference type="PROSITE" id="PS51099">
    <property type="entry name" value="PTS_EIIB_TYPE_2"/>
    <property type="match status" value="1"/>
</dbReference>
<comment type="caution">
    <text evidence="4">The sequence shown here is derived from an EMBL/GenBank/DDBJ whole genome shotgun (WGS) entry which is preliminary data.</text>
</comment>
<dbReference type="InterPro" id="IPR013011">
    <property type="entry name" value="PTS_EIIB_2"/>
</dbReference>
<proteinExistence type="predicted"/>
<evidence type="ECO:0000256" key="2">
    <source>
        <dbReference type="ARBA" id="ARBA00022683"/>
    </source>
</evidence>
<organism evidence="4 5">
    <name type="scientific">Brachyspira aalborgi</name>
    <dbReference type="NCBI Taxonomy" id="29522"/>
    <lineage>
        <taxon>Bacteria</taxon>
        <taxon>Pseudomonadati</taxon>
        <taxon>Spirochaetota</taxon>
        <taxon>Spirochaetia</taxon>
        <taxon>Brachyspirales</taxon>
        <taxon>Brachyspiraceae</taxon>
        <taxon>Brachyspira</taxon>
    </lineage>
</organism>
<protein>
    <submittedName>
        <fullName evidence="4">PTS galactitol transporter subunit IIB</fullName>
    </submittedName>
</protein>
<evidence type="ECO:0000313" key="5">
    <source>
        <dbReference type="Proteomes" id="UP000324707"/>
    </source>
</evidence>
<evidence type="ECO:0000313" key="4">
    <source>
        <dbReference type="EMBL" id="TXJ32672.1"/>
    </source>
</evidence>
<dbReference type="AlphaFoldDB" id="A0A5C8E7S0"/>
<gene>
    <name evidence="4" type="ORF">EPJ69_05745</name>
</gene>
<sequence>MQKIIISCGSGIATSTMAALAVKGILESLNKDITIIKCSVQEIQSHIDGAILIVSIAQVPFKTDIPVVSGVPFLTGVGKDKTIKEIENILQKL</sequence>
<dbReference type="InterPro" id="IPR036095">
    <property type="entry name" value="PTS_EIIB-like_sf"/>
</dbReference>
<evidence type="ECO:0000259" key="3">
    <source>
        <dbReference type="PROSITE" id="PS51099"/>
    </source>
</evidence>
<dbReference type="GO" id="GO:0008982">
    <property type="term" value="F:protein-N(PI)-phosphohistidine-sugar phosphotransferase activity"/>
    <property type="evidence" value="ECO:0007669"/>
    <property type="project" value="InterPro"/>
</dbReference>
<dbReference type="Gene3D" id="3.40.50.2300">
    <property type="match status" value="1"/>
</dbReference>
<keyword evidence="2" id="KW-0598">Phosphotransferase system</keyword>
<feature type="domain" description="PTS EIIB type-2" evidence="3">
    <location>
        <begin position="2"/>
        <end position="93"/>
    </location>
</feature>
<dbReference type="InterPro" id="IPR003501">
    <property type="entry name" value="PTS_EIIB_2/3"/>
</dbReference>
<dbReference type="Pfam" id="PF02302">
    <property type="entry name" value="PTS_IIB"/>
    <property type="match status" value="1"/>
</dbReference>
<name>A0A5C8E7S0_9SPIR</name>
<keyword evidence="1" id="KW-0808">Transferase</keyword>
<dbReference type="RefSeq" id="WP_147736544.1">
    <property type="nucleotide sequence ID" value="NZ_SAXX01000014.1"/>
</dbReference>
<dbReference type="SUPFAM" id="SSF52794">
    <property type="entry name" value="PTS system IIB component-like"/>
    <property type="match status" value="1"/>
</dbReference>
<accession>A0A5C8E7S0</accession>
<dbReference type="CDD" id="cd05566">
    <property type="entry name" value="PTS_IIB_galactitol"/>
    <property type="match status" value="1"/>
</dbReference>